<dbReference type="GO" id="GO:0000139">
    <property type="term" value="C:Golgi membrane"/>
    <property type="evidence" value="ECO:0007669"/>
    <property type="project" value="UniProtKB-SubCell"/>
</dbReference>
<comment type="pathway">
    <text evidence="2">Protein modification; protein glycosylation.</text>
</comment>
<evidence type="ECO:0000256" key="9">
    <source>
        <dbReference type="ARBA" id="ARBA00023034"/>
    </source>
</evidence>
<feature type="transmembrane region" description="Helical" evidence="12">
    <location>
        <begin position="12"/>
        <end position="28"/>
    </location>
</feature>
<evidence type="ECO:0000256" key="8">
    <source>
        <dbReference type="ARBA" id="ARBA00022989"/>
    </source>
</evidence>
<dbReference type="InterPro" id="IPR002659">
    <property type="entry name" value="Glyco_trans_31"/>
</dbReference>
<dbReference type="PANTHER" id="PTHR11214">
    <property type="entry name" value="BETA-1,3-N-ACETYLGLUCOSAMINYLTRANSFERASE"/>
    <property type="match status" value="1"/>
</dbReference>
<keyword evidence="5" id="KW-0808">Transferase</keyword>
<dbReference type="AlphaFoldDB" id="A0A6P4YIU2"/>
<comment type="similarity">
    <text evidence="3 12">Belongs to the glycosyltransferase 31 family.</text>
</comment>
<dbReference type="KEGG" id="bbel:109465681"/>
<dbReference type="FunFam" id="3.90.550.50:FF:000001">
    <property type="entry name" value="Hexosyltransferase"/>
    <property type="match status" value="1"/>
</dbReference>
<organism evidence="13 14">
    <name type="scientific">Branchiostoma belcheri</name>
    <name type="common">Amphioxus</name>
    <dbReference type="NCBI Taxonomy" id="7741"/>
    <lineage>
        <taxon>Eukaryota</taxon>
        <taxon>Metazoa</taxon>
        <taxon>Chordata</taxon>
        <taxon>Cephalochordata</taxon>
        <taxon>Leptocardii</taxon>
        <taxon>Amphioxiformes</taxon>
        <taxon>Branchiostomatidae</taxon>
        <taxon>Branchiostoma</taxon>
    </lineage>
</organism>
<sequence length="314" mass="35980">MVRVKLRLIPKTFVVLCIITGSVYIIWLRQSLHRCRSLIQKHRKSLEVVINPHIYTFVINSPGKCSGSDVFMVVMVTSAPHNHAQRHAIRHTWGNESNIPGTGIKTVFAVGTTNDASTQQGLHYENKIHKDIIQEDFLDSYKNLTLKTVMCLKWASEFCPNAKFVLKADDDTFVNIFSLVRYLRELDSAAAKRFVTGYVYSGARPIRRSNSRWYLSTEVYPRKSFPEYPAGFAYVISNDITGLIYKVSMTLKYIFLEDVFLGLCLERLNVNVLHDKRFNPWTGSPSCKTGKELASHWVKTHDAMVRAWHNVTKC</sequence>
<evidence type="ECO:0000256" key="7">
    <source>
        <dbReference type="ARBA" id="ARBA00022968"/>
    </source>
</evidence>
<keyword evidence="9 12" id="KW-0333">Golgi apparatus</keyword>
<keyword evidence="13" id="KW-1185">Reference proteome</keyword>
<evidence type="ECO:0000256" key="10">
    <source>
        <dbReference type="ARBA" id="ARBA00023136"/>
    </source>
</evidence>
<evidence type="ECO:0000256" key="1">
    <source>
        <dbReference type="ARBA" id="ARBA00004323"/>
    </source>
</evidence>
<dbReference type="Proteomes" id="UP000515135">
    <property type="component" value="Unplaced"/>
</dbReference>
<evidence type="ECO:0000256" key="4">
    <source>
        <dbReference type="ARBA" id="ARBA00022676"/>
    </source>
</evidence>
<evidence type="ECO:0000256" key="11">
    <source>
        <dbReference type="ARBA" id="ARBA00023180"/>
    </source>
</evidence>
<dbReference type="Pfam" id="PF01762">
    <property type="entry name" value="Galactosyl_T"/>
    <property type="match status" value="1"/>
</dbReference>
<name>A0A6P4YIU2_BRABE</name>
<evidence type="ECO:0000256" key="2">
    <source>
        <dbReference type="ARBA" id="ARBA00004922"/>
    </source>
</evidence>
<evidence type="ECO:0000256" key="5">
    <source>
        <dbReference type="ARBA" id="ARBA00022679"/>
    </source>
</evidence>
<evidence type="ECO:0000313" key="15">
    <source>
        <dbReference type="RefSeq" id="XP_019618623.1"/>
    </source>
</evidence>
<evidence type="ECO:0000313" key="13">
    <source>
        <dbReference type="Proteomes" id="UP000515135"/>
    </source>
</evidence>
<dbReference type="RefSeq" id="XP_019618623.1">
    <property type="nucleotide sequence ID" value="XM_019763064.1"/>
</dbReference>
<dbReference type="EC" id="2.4.1.-" evidence="12"/>
<reference evidence="14 15" key="1">
    <citation type="submission" date="2025-04" db="UniProtKB">
        <authorList>
            <consortium name="RefSeq"/>
        </authorList>
    </citation>
    <scope>IDENTIFICATION</scope>
    <source>
        <tissue evidence="14 15">Gonad</tissue>
    </source>
</reference>
<keyword evidence="11" id="KW-0325">Glycoprotein</keyword>
<dbReference type="OrthoDB" id="5957813at2759"/>
<keyword evidence="8 12" id="KW-1133">Transmembrane helix</keyword>
<evidence type="ECO:0000256" key="6">
    <source>
        <dbReference type="ARBA" id="ARBA00022692"/>
    </source>
</evidence>
<evidence type="ECO:0000313" key="14">
    <source>
        <dbReference type="RefSeq" id="XP_019618622.1"/>
    </source>
</evidence>
<protein>
    <recommendedName>
        <fullName evidence="12">Hexosyltransferase</fullName>
        <ecNumber evidence="12">2.4.1.-</ecNumber>
    </recommendedName>
</protein>
<dbReference type="GeneID" id="109465681"/>
<keyword evidence="6 12" id="KW-0812">Transmembrane</keyword>
<dbReference type="PANTHER" id="PTHR11214:SF283">
    <property type="entry name" value="N-ACETYLLACTOSAMINIDE BETA-1,3-N-ACETYLGLUCOSAMINYLTRANSFERASE 4-LIKE"/>
    <property type="match status" value="1"/>
</dbReference>
<proteinExistence type="inferred from homology"/>
<dbReference type="GO" id="GO:0016758">
    <property type="term" value="F:hexosyltransferase activity"/>
    <property type="evidence" value="ECO:0007669"/>
    <property type="project" value="InterPro"/>
</dbReference>
<dbReference type="RefSeq" id="XP_019618622.1">
    <property type="nucleotide sequence ID" value="XM_019763063.1"/>
</dbReference>
<accession>A0A6P4YIU2</accession>
<evidence type="ECO:0000256" key="3">
    <source>
        <dbReference type="ARBA" id="ARBA00008661"/>
    </source>
</evidence>
<gene>
    <name evidence="14 15" type="primary">LOC109465681</name>
</gene>
<dbReference type="Gene3D" id="3.90.550.50">
    <property type="match status" value="1"/>
</dbReference>
<keyword evidence="4 12" id="KW-0328">Glycosyltransferase</keyword>
<keyword evidence="7 12" id="KW-0735">Signal-anchor</keyword>
<evidence type="ECO:0000256" key="12">
    <source>
        <dbReference type="RuleBase" id="RU363063"/>
    </source>
</evidence>
<keyword evidence="10 12" id="KW-0472">Membrane</keyword>
<comment type="subcellular location">
    <subcellularLocation>
        <location evidence="1 12">Golgi apparatus membrane</location>
        <topology evidence="1 12">Single-pass type II membrane protein</topology>
    </subcellularLocation>
</comment>
<dbReference type="GO" id="GO:0006493">
    <property type="term" value="P:protein O-linked glycosylation"/>
    <property type="evidence" value="ECO:0007669"/>
    <property type="project" value="TreeGrafter"/>
</dbReference>